<protein>
    <submittedName>
        <fullName evidence="1">Uncharacterized protein</fullName>
    </submittedName>
</protein>
<reference evidence="1" key="1">
    <citation type="submission" date="2019-08" db="EMBL/GenBank/DDBJ databases">
        <authorList>
            <person name="Kucharzyk K."/>
            <person name="Murdoch R.W."/>
            <person name="Higgins S."/>
            <person name="Loffler F."/>
        </authorList>
    </citation>
    <scope>NUCLEOTIDE SEQUENCE</scope>
</reference>
<dbReference type="AlphaFoldDB" id="A0A645CT67"/>
<gene>
    <name evidence="1" type="ORF">SDC9_127160</name>
</gene>
<dbReference type="EMBL" id="VSSQ01029828">
    <property type="protein sequence ID" value="MPM80114.1"/>
    <property type="molecule type" value="Genomic_DNA"/>
</dbReference>
<name>A0A645CT67_9ZZZZ</name>
<sequence>MTGDPAVAKRPFIIFADQTARIRSRRLPAKDRIGAPLEQWRHQIGHVFLAVRHRVGIVEKNDLALGLSHRKIEHRPGHVLAHRPGQHDAIRIQAPHHVRGTVQRLIVDVDQFQFPSRRKPLRPQPFERFFNGHDVVA</sequence>
<proteinExistence type="predicted"/>
<organism evidence="1">
    <name type="scientific">bioreactor metagenome</name>
    <dbReference type="NCBI Taxonomy" id="1076179"/>
    <lineage>
        <taxon>unclassified sequences</taxon>
        <taxon>metagenomes</taxon>
        <taxon>ecological metagenomes</taxon>
    </lineage>
</organism>
<accession>A0A645CT67</accession>
<comment type="caution">
    <text evidence="1">The sequence shown here is derived from an EMBL/GenBank/DDBJ whole genome shotgun (WGS) entry which is preliminary data.</text>
</comment>
<evidence type="ECO:0000313" key="1">
    <source>
        <dbReference type="EMBL" id="MPM80114.1"/>
    </source>
</evidence>